<dbReference type="InterPro" id="IPR007704">
    <property type="entry name" value="PIG-M"/>
</dbReference>
<dbReference type="Pfam" id="PF05007">
    <property type="entry name" value="Mannosyl_trans"/>
    <property type="match status" value="1"/>
</dbReference>
<sequence>MPFLSRVASAAARRAPIFVVVTTLLCGLTLALGYANKARCIGPEYDAEGRSTPNYGVRITRDVCYTDIQFLWLGRDVNEHVFPYVHGGYDAARGELYGGAVEYPVLTGLAIWVAALPSDTDGAFLTISAVLLSIAGLLSAAMLAWLAGLRSWWFALAPPLVLYAFHNWDLFAVACSVWACWILLRAARETGGIDRVRPLIVAALALGLGAGFKLYPAMFALPVACWLAAGAWRPGRADVGRGRRVLAGAGFLVGTGAVFALINLPFLIAGWRGWWASFQFQWSRPIDMTTNTLWFWLFRPYSNSGNEVVQDRLALAATIATLLGLLLAVGVGWLRYRRDRVYPWLPVCAAMLAAYLLLNKVHSPQFVLWLLPFFVLLRVRAGWILAYFVADAAIGIGFFRWQYLINSRLPDTTWDAFSPQAVLIGVWGRIALLIALFLVFSRAAVVEVPAPAPPRPASPRPDGPGAALDSAKGF</sequence>
<evidence type="ECO:0000313" key="3">
    <source>
        <dbReference type="EMBL" id="ACV77557.1"/>
    </source>
</evidence>
<protein>
    <submittedName>
        <fullName evidence="3">Integral membrane protein-like protein</fullName>
    </submittedName>
</protein>
<keyword evidence="2" id="KW-0812">Transmembrane</keyword>
<dbReference type="Proteomes" id="UP000002218">
    <property type="component" value="Chromosome"/>
</dbReference>
<dbReference type="GO" id="GO:0006506">
    <property type="term" value="P:GPI anchor biosynthetic process"/>
    <property type="evidence" value="ECO:0007669"/>
    <property type="project" value="InterPro"/>
</dbReference>
<dbReference type="HOGENOM" id="CLU_575966_0_0_11"/>
<dbReference type="STRING" id="479431.Namu_1150"/>
<evidence type="ECO:0000256" key="2">
    <source>
        <dbReference type="SAM" id="Phobius"/>
    </source>
</evidence>
<keyword evidence="4" id="KW-1185">Reference proteome</keyword>
<evidence type="ECO:0000313" key="4">
    <source>
        <dbReference type="Proteomes" id="UP000002218"/>
    </source>
</evidence>
<dbReference type="InParanoid" id="C8XCJ2"/>
<dbReference type="OrthoDB" id="3348156at2"/>
<dbReference type="RefSeq" id="WP_015746471.1">
    <property type="nucleotide sequence ID" value="NC_013235.1"/>
</dbReference>
<proteinExistence type="predicted"/>
<organism evidence="3 4">
    <name type="scientific">Nakamurella multipartita (strain ATCC 700099 / DSM 44233 / CIP 104796 / JCM 9543 / NBRC 105858 / Y-104)</name>
    <name type="common">Microsphaera multipartita</name>
    <dbReference type="NCBI Taxonomy" id="479431"/>
    <lineage>
        <taxon>Bacteria</taxon>
        <taxon>Bacillati</taxon>
        <taxon>Actinomycetota</taxon>
        <taxon>Actinomycetes</taxon>
        <taxon>Nakamurellales</taxon>
        <taxon>Nakamurellaceae</taxon>
        <taxon>Nakamurella</taxon>
    </lineage>
</organism>
<dbReference type="GO" id="GO:0004376">
    <property type="term" value="F:GPI mannosyltransferase activity"/>
    <property type="evidence" value="ECO:0007669"/>
    <property type="project" value="InterPro"/>
</dbReference>
<dbReference type="KEGG" id="nml:Namu_1150"/>
<feature type="transmembrane region" description="Helical" evidence="2">
    <location>
        <begin position="160"/>
        <end position="184"/>
    </location>
</feature>
<gene>
    <name evidence="3" type="ordered locus">Namu_1150</name>
</gene>
<dbReference type="GO" id="GO:0016020">
    <property type="term" value="C:membrane"/>
    <property type="evidence" value="ECO:0007669"/>
    <property type="project" value="InterPro"/>
</dbReference>
<feature type="transmembrane region" description="Helical" evidence="2">
    <location>
        <begin position="422"/>
        <end position="445"/>
    </location>
</feature>
<feature type="compositionally biased region" description="Pro residues" evidence="1">
    <location>
        <begin position="451"/>
        <end position="462"/>
    </location>
</feature>
<accession>C8XCJ2</accession>
<feature type="transmembrane region" description="Helical" evidence="2">
    <location>
        <begin position="341"/>
        <end position="361"/>
    </location>
</feature>
<feature type="transmembrane region" description="Helical" evidence="2">
    <location>
        <begin position="246"/>
        <end position="268"/>
    </location>
</feature>
<feature type="transmembrane region" description="Helical" evidence="2">
    <location>
        <begin position="123"/>
        <end position="148"/>
    </location>
</feature>
<name>C8XCJ2_NAKMY</name>
<keyword evidence="2" id="KW-1133">Transmembrane helix</keyword>
<feature type="transmembrane region" description="Helical" evidence="2">
    <location>
        <begin position="96"/>
        <end position="116"/>
    </location>
</feature>
<evidence type="ECO:0000256" key="1">
    <source>
        <dbReference type="SAM" id="MobiDB-lite"/>
    </source>
</evidence>
<keyword evidence="2" id="KW-0472">Membrane</keyword>
<dbReference type="GO" id="GO:0051751">
    <property type="term" value="F:alpha-1,4-mannosyltransferase activity"/>
    <property type="evidence" value="ECO:0007669"/>
    <property type="project" value="InterPro"/>
</dbReference>
<feature type="transmembrane region" description="Helical" evidence="2">
    <location>
        <begin position="381"/>
        <end position="401"/>
    </location>
</feature>
<dbReference type="eggNOG" id="COG5650">
    <property type="taxonomic scope" value="Bacteria"/>
</dbReference>
<feature type="region of interest" description="Disordered" evidence="1">
    <location>
        <begin position="451"/>
        <end position="474"/>
    </location>
</feature>
<reference evidence="3 4" key="2">
    <citation type="journal article" date="2010" name="Stand. Genomic Sci.">
        <title>Complete genome sequence of Nakamurella multipartita type strain (Y-104).</title>
        <authorList>
            <person name="Tice H."/>
            <person name="Mayilraj S."/>
            <person name="Sims D."/>
            <person name="Lapidus A."/>
            <person name="Nolan M."/>
            <person name="Lucas S."/>
            <person name="Glavina Del Rio T."/>
            <person name="Copeland A."/>
            <person name="Cheng J.F."/>
            <person name="Meincke L."/>
            <person name="Bruce D."/>
            <person name="Goodwin L."/>
            <person name="Pitluck S."/>
            <person name="Ivanova N."/>
            <person name="Mavromatis K."/>
            <person name="Ovchinnikova G."/>
            <person name="Pati A."/>
            <person name="Chen A."/>
            <person name="Palaniappan K."/>
            <person name="Land M."/>
            <person name="Hauser L."/>
            <person name="Chang Y.J."/>
            <person name="Jeffries C.D."/>
            <person name="Detter J.C."/>
            <person name="Brettin T."/>
            <person name="Rohde M."/>
            <person name="Goker M."/>
            <person name="Bristow J."/>
            <person name="Eisen J.A."/>
            <person name="Markowitz V."/>
            <person name="Hugenholtz P."/>
            <person name="Kyrpides N.C."/>
            <person name="Klenk H.P."/>
            <person name="Chen F."/>
        </authorList>
    </citation>
    <scope>NUCLEOTIDE SEQUENCE [LARGE SCALE GENOMIC DNA]</scope>
    <source>
        <strain evidence="4">ATCC 700099 / DSM 44233 / CIP 104796 / JCM 9543 / NBRC 105858 / Y-104</strain>
    </source>
</reference>
<dbReference type="EMBL" id="CP001737">
    <property type="protein sequence ID" value="ACV77557.1"/>
    <property type="molecule type" value="Genomic_DNA"/>
</dbReference>
<reference evidence="4" key="1">
    <citation type="submission" date="2009-09" db="EMBL/GenBank/DDBJ databases">
        <title>The complete genome of Nakamurella multipartita DSM 44233.</title>
        <authorList>
            <consortium name="US DOE Joint Genome Institute (JGI-PGF)"/>
            <person name="Lucas S."/>
            <person name="Copeland A."/>
            <person name="Lapidus A."/>
            <person name="Glavina del Rio T."/>
            <person name="Dalin E."/>
            <person name="Tice H."/>
            <person name="Bruce D."/>
            <person name="Goodwin L."/>
            <person name="Pitluck S."/>
            <person name="Kyrpides N."/>
            <person name="Mavromatis K."/>
            <person name="Ivanova N."/>
            <person name="Ovchinnikova G."/>
            <person name="Sims D."/>
            <person name="Meincke L."/>
            <person name="Brettin T."/>
            <person name="Detter J.C."/>
            <person name="Han C."/>
            <person name="Larimer F."/>
            <person name="Land M."/>
            <person name="Hauser L."/>
            <person name="Markowitz V."/>
            <person name="Cheng J.-F."/>
            <person name="Hugenholtz P."/>
            <person name="Woyke T."/>
            <person name="Wu D."/>
            <person name="Klenk H.-P."/>
            <person name="Eisen J.A."/>
        </authorList>
    </citation>
    <scope>NUCLEOTIDE SEQUENCE [LARGE SCALE GENOMIC DNA]</scope>
    <source>
        <strain evidence="4">ATCC 700099 / DSM 44233 / CIP 104796 / JCM 9543 / NBRC 105858 / Y-104</strain>
    </source>
</reference>
<dbReference type="AlphaFoldDB" id="C8XCJ2"/>
<feature type="transmembrane region" description="Helical" evidence="2">
    <location>
        <begin position="313"/>
        <end position="334"/>
    </location>
</feature>